<dbReference type="RefSeq" id="WP_053428158.1">
    <property type="nucleotide sequence ID" value="NZ_BSED01000248.1"/>
</dbReference>
<dbReference type="STRING" id="189381.GCA_900166615_01697"/>
<feature type="transmembrane region" description="Helical" evidence="1">
    <location>
        <begin position="59"/>
        <end position="82"/>
    </location>
</feature>
<keyword evidence="1" id="KW-1133">Transmembrane helix</keyword>
<dbReference type="Pfam" id="PF01970">
    <property type="entry name" value="TctA"/>
    <property type="match status" value="1"/>
</dbReference>
<keyword evidence="1" id="KW-0812">Transmembrane</keyword>
<dbReference type="Proteomes" id="UP000037405">
    <property type="component" value="Unassembled WGS sequence"/>
</dbReference>
<feature type="transmembrane region" description="Helical" evidence="1">
    <location>
        <begin position="204"/>
        <end position="223"/>
    </location>
</feature>
<organism evidence="3 4">
    <name type="scientific">Rossellomorea marisflavi</name>
    <dbReference type="NCBI Taxonomy" id="189381"/>
    <lineage>
        <taxon>Bacteria</taxon>
        <taxon>Bacillati</taxon>
        <taxon>Bacillota</taxon>
        <taxon>Bacilli</taxon>
        <taxon>Bacillales</taxon>
        <taxon>Bacillaceae</taxon>
        <taxon>Rossellomorea</taxon>
    </lineage>
</organism>
<accession>A0A0M0G542</accession>
<gene>
    <name evidence="3" type="ORF">AF331_10945</name>
</gene>
<proteinExistence type="predicted"/>
<reference evidence="4" key="1">
    <citation type="submission" date="2015-07" db="EMBL/GenBank/DDBJ databases">
        <title>Fjat-14235 jcm11544.</title>
        <authorList>
            <person name="Liu B."/>
            <person name="Wang J."/>
            <person name="Zhu Y."/>
            <person name="Liu G."/>
            <person name="Chen Q."/>
            <person name="Chen Z."/>
            <person name="Lan J."/>
            <person name="Che J."/>
            <person name="Ge C."/>
            <person name="Shi H."/>
            <person name="Pan Z."/>
            <person name="Liu X."/>
        </authorList>
    </citation>
    <scope>NUCLEOTIDE SEQUENCE [LARGE SCALE GENOMIC DNA]</scope>
    <source>
        <strain evidence="4">JCM 11544</strain>
    </source>
</reference>
<dbReference type="PANTHER" id="PTHR35342">
    <property type="entry name" value="TRICARBOXYLIC TRANSPORT PROTEIN"/>
    <property type="match status" value="1"/>
</dbReference>
<protein>
    <submittedName>
        <fullName evidence="3">Transporter</fullName>
    </submittedName>
</protein>
<feature type="transmembrane region" description="Helical" evidence="1">
    <location>
        <begin position="413"/>
        <end position="441"/>
    </location>
</feature>
<evidence type="ECO:0000259" key="2">
    <source>
        <dbReference type="Pfam" id="PF01970"/>
    </source>
</evidence>
<evidence type="ECO:0000313" key="3">
    <source>
        <dbReference type="EMBL" id="KON84561.1"/>
    </source>
</evidence>
<name>A0A0M0G542_9BACI</name>
<feature type="transmembrane region" description="Helical" evidence="1">
    <location>
        <begin position="258"/>
        <end position="280"/>
    </location>
</feature>
<dbReference type="EMBL" id="LGUE01000004">
    <property type="protein sequence ID" value="KON84561.1"/>
    <property type="molecule type" value="Genomic_DNA"/>
</dbReference>
<keyword evidence="4" id="KW-1185">Reference proteome</keyword>
<dbReference type="PATRIC" id="fig|189381.12.peg.2202"/>
<feature type="transmembrane region" description="Helical" evidence="1">
    <location>
        <begin position="354"/>
        <end position="377"/>
    </location>
</feature>
<dbReference type="AlphaFoldDB" id="A0A0M0G542"/>
<keyword evidence="1" id="KW-0472">Membrane</keyword>
<comment type="caution">
    <text evidence="3">The sequence shown here is derived from an EMBL/GenBank/DDBJ whole genome shotgun (WGS) entry which is preliminary data.</text>
</comment>
<feature type="transmembrane region" description="Helical" evidence="1">
    <location>
        <begin position="138"/>
        <end position="159"/>
    </location>
</feature>
<feature type="transmembrane region" description="Helical" evidence="1">
    <location>
        <begin position="20"/>
        <end position="53"/>
    </location>
</feature>
<evidence type="ECO:0000313" key="4">
    <source>
        <dbReference type="Proteomes" id="UP000037405"/>
    </source>
</evidence>
<evidence type="ECO:0000256" key="1">
    <source>
        <dbReference type="SAM" id="Phobius"/>
    </source>
</evidence>
<dbReference type="PANTHER" id="PTHR35342:SF5">
    <property type="entry name" value="TRICARBOXYLIC TRANSPORT PROTEIN"/>
    <property type="match status" value="1"/>
</dbReference>
<dbReference type="InterPro" id="IPR002823">
    <property type="entry name" value="DUF112_TM"/>
</dbReference>
<feature type="transmembrane region" description="Helical" evidence="1">
    <location>
        <begin position="461"/>
        <end position="486"/>
    </location>
</feature>
<feature type="transmembrane region" description="Helical" evidence="1">
    <location>
        <begin position="166"/>
        <end position="184"/>
    </location>
</feature>
<feature type="transmembrane region" description="Helical" evidence="1">
    <location>
        <begin position="321"/>
        <end position="342"/>
    </location>
</feature>
<feature type="transmembrane region" description="Helical" evidence="1">
    <location>
        <begin position="109"/>
        <end position="132"/>
    </location>
</feature>
<feature type="transmembrane region" description="Helical" evidence="1">
    <location>
        <begin position="389"/>
        <end position="406"/>
    </location>
</feature>
<sequence length="506" mass="53188">MSIFEGILTGFQVALSLKGLSFVFIGVVTGTIIGMIPGLGPITAIAVMIPITYGMDPALALLLMAGVYYGSAYGGAASSILLNAPGESMAVPTTFDGYPLAKQGKAGKALAIAALASFTGGTISVILLTLFAPFLAKVAISFGPAEYFALMLMGLMTVASFTSGSTIKALISATVGFIIATIGIDSQTGTARFTFGNINLMEGIDFLVIALGLFALAEVTSLIRERKERSMFDSEFGSMKLSKAEVKELSVPVTRQSLMGFIIGVLPGAGGTIASFLGYITEKKLSKKPEEFGKGAIVGLAAPESANNSASSGAFVPLLSLGIPGSGTTAVMLGALIVLGVQPGPLMISDHPDIFWGVIASMYIGNVILLILNLPLIPYISKLLKVPKPMLISLVIMFCIIGVYGISFRTFDLFLLVIFGIIGYFMARMNFPAAPMLLAFILGGMMERSLRQALTISDGSLLIFVQKPISATLLAIAFLSFIVPLLKTWRKRKSSGDEEETNSQAS</sequence>
<dbReference type="OrthoDB" id="9781349at2"/>
<feature type="domain" description="DUF112" evidence="2">
    <location>
        <begin position="20"/>
        <end position="438"/>
    </location>
</feature>